<dbReference type="Proteomes" id="UP000632154">
    <property type="component" value="Unassembled WGS sequence"/>
</dbReference>
<dbReference type="PANTHER" id="PTHR47618">
    <property type="entry name" value="BIFUNCTIONAL OLIGORIBONUCLEASE AND PAP PHOSPHATASE NRNA"/>
    <property type="match status" value="1"/>
</dbReference>
<accession>A0ABQ3KCA3</accession>
<gene>
    <name evidence="3" type="ORF">GCM10017783_22150</name>
</gene>
<dbReference type="InterPro" id="IPR003156">
    <property type="entry name" value="DHHA1_dom"/>
</dbReference>
<dbReference type="InterPro" id="IPR038763">
    <property type="entry name" value="DHH_sf"/>
</dbReference>
<keyword evidence="4" id="KW-1185">Reference proteome</keyword>
<dbReference type="InterPro" id="IPR051319">
    <property type="entry name" value="Oligoribo/pAp-PDE_c-di-AMP_PDE"/>
</dbReference>
<dbReference type="SUPFAM" id="SSF64182">
    <property type="entry name" value="DHH phosphoesterases"/>
    <property type="match status" value="1"/>
</dbReference>
<dbReference type="Pfam" id="PF02272">
    <property type="entry name" value="DHHA1"/>
    <property type="match status" value="1"/>
</dbReference>
<dbReference type="Pfam" id="PF01368">
    <property type="entry name" value="DHH"/>
    <property type="match status" value="1"/>
</dbReference>
<reference evidence="4" key="1">
    <citation type="journal article" date="2019" name="Int. J. Syst. Evol. Microbiol.">
        <title>The Global Catalogue of Microorganisms (GCM) 10K type strain sequencing project: providing services to taxonomists for standard genome sequencing and annotation.</title>
        <authorList>
            <consortium name="The Broad Institute Genomics Platform"/>
            <consortium name="The Broad Institute Genome Sequencing Center for Infectious Disease"/>
            <person name="Wu L."/>
            <person name="Ma J."/>
        </authorList>
    </citation>
    <scope>NUCLEOTIDE SEQUENCE [LARGE SCALE GENOMIC DNA]</scope>
    <source>
        <strain evidence="4">CGMCC 1.18439</strain>
    </source>
</reference>
<evidence type="ECO:0000259" key="2">
    <source>
        <dbReference type="Pfam" id="PF02272"/>
    </source>
</evidence>
<evidence type="ECO:0000313" key="3">
    <source>
        <dbReference type="EMBL" id="GHG09096.1"/>
    </source>
</evidence>
<dbReference type="InterPro" id="IPR001667">
    <property type="entry name" value="DDH_dom"/>
</dbReference>
<sequence>MTWATYTAWMTQTDNQGPADYAAQVQQVAQTLLNHPGPIVVLAHENPDGDALGSVLGLTRALRQLGREVYAPMTLPRYLQFLPEPAELCARLEAWPAGALAAVLDVDNNDHTRVAGADMAGFSGPVVNIDHHGTNQRQADALLVDPSQPATAQIMVDVLDALGIQWTEALATPLLLGLITDTGSFQFSSTTPQTLRTGARLLEYGARLNWLNEQRMQNSPTYYTLLREVLNTMEFAHGGQVVLAHVDDAMLERAGASWDEVDPYVGMLRNAEGALLAVLIKDYGERVKFSLRSRGGLSAQNIAVALGGGGHVPAAGATVEAPYAQARAQLDAAVAAELERLGSDESGAQPQ</sequence>
<dbReference type="Gene3D" id="3.90.1640.10">
    <property type="entry name" value="inorganic pyrophosphatase (n-terminal core)"/>
    <property type="match status" value="1"/>
</dbReference>
<organism evidence="3 4">
    <name type="scientific">Deinococcus piscis</name>
    <dbReference type="NCBI Taxonomy" id="394230"/>
    <lineage>
        <taxon>Bacteria</taxon>
        <taxon>Thermotogati</taxon>
        <taxon>Deinococcota</taxon>
        <taxon>Deinococci</taxon>
        <taxon>Deinococcales</taxon>
        <taxon>Deinococcaceae</taxon>
        <taxon>Deinococcus</taxon>
    </lineage>
</organism>
<evidence type="ECO:0000313" key="4">
    <source>
        <dbReference type="Proteomes" id="UP000632154"/>
    </source>
</evidence>
<dbReference type="PANTHER" id="PTHR47618:SF1">
    <property type="entry name" value="BIFUNCTIONAL OLIGORIBONUCLEASE AND PAP PHOSPHATASE NRNA"/>
    <property type="match status" value="1"/>
</dbReference>
<feature type="domain" description="DHHA1" evidence="2">
    <location>
        <begin position="253"/>
        <end position="333"/>
    </location>
</feature>
<protein>
    <submittedName>
        <fullName evidence="3">Phosphoesterase</fullName>
    </submittedName>
</protein>
<feature type="domain" description="DDH" evidence="1">
    <location>
        <begin position="39"/>
        <end position="177"/>
    </location>
</feature>
<comment type="caution">
    <text evidence="3">The sequence shown here is derived from an EMBL/GenBank/DDBJ whole genome shotgun (WGS) entry which is preliminary data.</text>
</comment>
<evidence type="ECO:0000259" key="1">
    <source>
        <dbReference type="Pfam" id="PF01368"/>
    </source>
</evidence>
<dbReference type="Gene3D" id="3.10.310.30">
    <property type="match status" value="1"/>
</dbReference>
<proteinExistence type="predicted"/>
<dbReference type="EMBL" id="BNAL01000034">
    <property type="protein sequence ID" value="GHG09096.1"/>
    <property type="molecule type" value="Genomic_DNA"/>
</dbReference>
<name>A0ABQ3KCA3_9DEIO</name>